<proteinExistence type="predicted"/>
<name>A0A9K3GZI5_HELAN</name>
<organism evidence="1 2">
    <name type="scientific">Helianthus annuus</name>
    <name type="common">Common sunflower</name>
    <dbReference type="NCBI Taxonomy" id="4232"/>
    <lineage>
        <taxon>Eukaryota</taxon>
        <taxon>Viridiplantae</taxon>
        <taxon>Streptophyta</taxon>
        <taxon>Embryophyta</taxon>
        <taxon>Tracheophyta</taxon>
        <taxon>Spermatophyta</taxon>
        <taxon>Magnoliopsida</taxon>
        <taxon>eudicotyledons</taxon>
        <taxon>Gunneridae</taxon>
        <taxon>Pentapetalae</taxon>
        <taxon>asterids</taxon>
        <taxon>campanulids</taxon>
        <taxon>Asterales</taxon>
        <taxon>Asteraceae</taxon>
        <taxon>Asteroideae</taxon>
        <taxon>Heliantheae alliance</taxon>
        <taxon>Heliantheae</taxon>
        <taxon>Helianthus</taxon>
    </lineage>
</organism>
<dbReference type="Proteomes" id="UP000215914">
    <property type="component" value="Unassembled WGS sequence"/>
</dbReference>
<sequence length="73" mass="8448">MCMLCNDYKQKPRIITISSWFVLKATCIHPWTLYVALSRVKSRAGAKLLILDKEGNVTNQTTNVVYKEIFRDL</sequence>
<reference evidence="1" key="2">
    <citation type="submission" date="2020-06" db="EMBL/GenBank/DDBJ databases">
        <title>Helianthus annuus Genome sequencing and assembly Release 2.</title>
        <authorList>
            <person name="Gouzy J."/>
            <person name="Langlade N."/>
            <person name="Munos S."/>
        </authorList>
    </citation>
    <scope>NUCLEOTIDE SEQUENCE</scope>
    <source>
        <tissue evidence="1">Leaves</tissue>
    </source>
</reference>
<protein>
    <submittedName>
        <fullName evidence="1">Uncharacterized protein</fullName>
    </submittedName>
</protein>
<dbReference type="Gramene" id="mRNA:HanXRQr2_Chr16g0766541">
    <property type="protein sequence ID" value="CDS:HanXRQr2_Chr16g0766541.1"/>
    <property type="gene ID" value="HanXRQr2_Chr16g0766541"/>
</dbReference>
<dbReference type="EMBL" id="MNCJ02000331">
    <property type="protein sequence ID" value="KAF5761560.1"/>
    <property type="molecule type" value="Genomic_DNA"/>
</dbReference>
<evidence type="ECO:0000313" key="2">
    <source>
        <dbReference type="Proteomes" id="UP000215914"/>
    </source>
</evidence>
<comment type="caution">
    <text evidence="1">The sequence shown here is derived from an EMBL/GenBank/DDBJ whole genome shotgun (WGS) entry which is preliminary data.</text>
</comment>
<keyword evidence="2" id="KW-1185">Reference proteome</keyword>
<evidence type="ECO:0000313" key="1">
    <source>
        <dbReference type="EMBL" id="KAF5761560.1"/>
    </source>
</evidence>
<accession>A0A9K3GZI5</accession>
<gene>
    <name evidence="1" type="ORF">HanXRQr2_Chr16g0766541</name>
</gene>
<dbReference type="AlphaFoldDB" id="A0A9K3GZI5"/>
<reference evidence="1" key="1">
    <citation type="journal article" date="2017" name="Nature">
        <title>The sunflower genome provides insights into oil metabolism, flowering and Asterid evolution.</title>
        <authorList>
            <person name="Badouin H."/>
            <person name="Gouzy J."/>
            <person name="Grassa C.J."/>
            <person name="Murat F."/>
            <person name="Staton S.E."/>
            <person name="Cottret L."/>
            <person name="Lelandais-Briere C."/>
            <person name="Owens G.L."/>
            <person name="Carrere S."/>
            <person name="Mayjonade B."/>
            <person name="Legrand L."/>
            <person name="Gill N."/>
            <person name="Kane N.C."/>
            <person name="Bowers J.E."/>
            <person name="Hubner S."/>
            <person name="Bellec A."/>
            <person name="Berard A."/>
            <person name="Berges H."/>
            <person name="Blanchet N."/>
            <person name="Boniface M.C."/>
            <person name="Brunel D."/>
            <person name="Catrice O."/>
            <person name="Chaidir N."/>
            <person name="Claudel C."/>
            <person name="Donnadieu C."/>
            <person name="Faraut T."/>
            <person name="Fievet G."/>
            <person name="Helmstetter N."/>
            <person name="King M."/>
            <person name="Knapp S.J."/>
            <person name="Lai Z."/>
            <person name="Le Paslier M.C."/>
            <person name="Lippi Y."/>
            <person name="Lorenzon L."/>
            <person name="Mandel J.R."/>
            <person name="Marage G."/>
            <person name="Marchand G."/>
            <person name="Marquand E."/>
            <person name="Bret-Mestries E."/>
            <person name="Morien E."/>
            <person name="Nambeesan S."/>
            <person name="Nguyen T."/>
            <person name="Pegot-Espagnet P."/>
            <person name="Pouilly N."/>
            <person name="Raftis F."/>
            <person name="Sallet E."/>
            <person name="Schiex T."/>
            <person name="Thomas J."/>
            <person name="Vandecasteele C."/>
            <person name="Vares D."/>
            <person name="Vear F."/>
            <person name="Vautrin S."/>
            <person name="Crespi M."/>
            <person name="Mangin B."/>
            <person name="Burke J.M."/>
            <person name="Salse J."/>
            <person name="Munos S."/>
            <person name="Vincourt P."/>
            <person name="Rieseberg L.H."/>
            <person name="Langlade N.B."/>
        </authorList>
    </citation>
    <scope>NUCLEOTIDE SEQUENCE</scope>
    <source>
        <tissue evidence="1">Leaves</tissue>
    </source>
</reference>